<dbReference type="EMBL" id="SNWM01000002">
    <property type="protein sequence ID" value="TDO23062.1"/>
    <property type="molecule type" value="Genomic_DNA"/>
</dbReference>
<dbReference type="AlphaFoldDB" id="A0A4R6ILS1"/>
<dbReference type="OrthoDB" id="770237at2"/>
<keyword evidence="2" id="KW-1185">Reference proteome</keyword>
<proteinExistence type="predicted"/>
<reference evidence="1 2" key="1">
    <citation type="submission" date="2019-03" db="EMBL/GenBank/DDBJ databases">
        <title>Genomic Encyclopedia of Archaeal and Bacterial Type Strains, Phase II (KMG-II): from individual species to whole genera.</title>
        <authorList>
            <person name="Goeker M."/>
        </authorList>
    </citation>
    <scope>NUCLEOTIDE SEQUENCE [LARGE SCALE GENOMIC DNA]</scope>
    <source>
        <strain evidence="1 2">DSM 19034</strain>
    </source>
</reference>
<accession>A0A4R6ILS1</accession>
<evidence type="ECO:0000313" key="1">
    <source>
        <dbReference type="EMBL" id="TDO23062.1"/>
    </source>
</evidence>
<dbReference type="RefSeq" id="WP_133554934.1">
    <property type="nucleotide sequence ID" value="NZ_SNWM01000002.1"/>
</dbReference>
<name>A0A4R6ILS1_9SPHI</name>
<organism evidence="1 2">
    <name type="scientific">Pedobacter duraquae</name>
    <dbReference type="NCBI Taxonomy" id="425511"/>
    <lineage>
        <taxon>Bacteria</taxon>
        <taxon>Pseudomonadati</taxon>
        <taxon>Bacteroidota</taxon>
        <taxon>Sphingobacteriia</taxon>
        <taxon>Sphingobacteriales</taxon>
        <taxon>Sphingobacteriaceae</taxon>
        <taxon>Pedobacter</taxon>
    </lineage>
</organism>
<comment type="caution">
    <text evidence="1">The sequence shown here is derived from an EMBL/GenBank/DDBJ whole genome shotgun (WGS) entry which is preliminary data.</text>
</comment>
<sequence>MKITELLLKGHSFPALLKTFGIDGNDVKIQDEDIIMADQFSKHQDTVKETICIEAKNKSGVFNLFGTLHCNLVNNLAVFEMQGFEQLRPVC</sequence>
<protein>
    <submittedName>
        <fullName evidence="1">Uncharacterized protein</fullName>
    </submittedName>
</protein>
<gene>
    <name evidence="1" type="ORF">CLV32_2048</name>
</gene>
<evidence type="ECO:0000313" key="2">
    <source>
        <dbReference type="Proteomes" id="UP000295499"/>
    </source>
</evidence>
<dbReference type="Proteomes" id="UP000295499">
    <property type="component" value="Unassembled WGS sequence"/>
</dbReference>